<protein>
    <submittedName>
        <fullName evidence="1">Uncharacterized protein</fullName>
    </submittedName>
</protein>
<dbReference type="InParanoid" id="A0A212ELL1"/>
<sequence>MKIIRFRLGGGGQELCIAAGRSPLSTWTITEADSVTKTNINSIQLKQLHHINLMFVNLIPKTTIISAFTIMMVKMDQNCLTYSYKNLCE</sequence>
<accession>A0A212ELL1</accession>
<proteinExistence type="predicted"/>
<evidence type="ECO:0000313" key="2">
    <source>
        <dbReference type="Proteomes" id="UP000007151"/>
    </source>
</evidence>
<reference evidence="1 2" key="1">
    <citation type="journal article" date="2011" name="Cell">
        <title>The monarch butterfly genome yields insights into long-distance migration.</title>
        <authorList>
            <person name="Zhan S."/>
            <person name="Merlin C."/>
            <person name="Boore J.L."/>
            <person name="Reppert S.M."/>
        </authorList>
    </citation>
    <scope>NUCLEOTIDE SEQUENCE [LARGE SCALE GENOMIC DNA]</scope>
    <source>
        <strain evidence="1">F-2</strain>
    </source>
</reference>
<evidence type="ECO:0000313" key="1">
    <source>
        <dbReference type="EMBL" id="OWR42375.1"/>
    </source>
</evidence>
<comment type="caution">
    <text evidence="1">The sequence shown here is derived from an EMBL/GenBank/DDBJ whole genome shotgun (WGS) entry which is preliminary data.</text>
</comment>
<dbReference type="AlphaFoldDB" id="A0A212ELL1"/>
<dbReference type="Proteomes" id="UP000007151">
    <property type="component" value="Unassembled WGS sequence"/>
</dbReference>
<name>A0A212ELL1_DANPL</name>
<dbReference type="EMBL" id="AGBW02014033">
    <property type="protein sequence ID" value="OWR42375.1"/>
    <property type="molecule type" value="Genomic_DNA"/>
</dbReference>
<dbReference type="KEGG" id="dpl:KGM_202516"/>
<organism evidence="1 2">
    <name type="scientific">Danaus plexippus plexippus</name>
    <dbReference type="NCBI Taxonomy" id="278856"/>
    <lineage>
        <taxon>Eukaryota</taxon>
        <taxon>Metazoa</taxon>
        <taxon>Ecdysozoa</taxon>
        <taxon>Arthropoda</taxon>
        <taxon>Hexapoda</taxon>
        <taxon>Insecta</taxon>
        <taxon>Pterygota</taxon>
        <taxon>Neoptera</taxon>
        <taxon>Endopterygota</taxon>
        <taxon>Lepidoptera</taxon>
        <taxon>Glossata</taxon>
        <taxon>Ditrysia</taxon>
        <taxon>Papilionoidea</taxon>
        <taxon>Nymphalidae</taxon>
        <taxon>Danainae</taxon>
        <taxon>Danaini</taxon>
        <taxon>Danaina</taxon>
        <taxon>Danaus</taxon>
        <taxon>Danaus</taxon>
    </lineage>
</organism>
<keyword evidence="2" id="KW-1185">Reference proteome</keyword>
<gene>
    <name evidence="1" type="ORF">KGM_202516</name>
</gene>